<proteinExistence type="predicted"/>
<name>A0AAW9H7S9_9GAMM</name>
<organism evidence="2 3">
    <name type="scientific">Pectobacterium brasiliense</name>
    <dbReference type="NCBI Taxonomy" id="180957"/>
    <lineage>
        <taxon>Bacteria</taxon>
        <taxon>Pseudomonadati</taxon>
        <taxon>Pseudomonadota</taxon>
        <taxon>Gammaproteobacteria</taxon>
        <taxon>Enterobacterales</taxon>
        <taxon>Pectobacteriaceae</taxon>
        <taxon>Pectobacterium</taxon>
    </lineage>
</organism>
<protein>
    <submittedName>
        <fullName evidence="2">Uncharacterized protein</fullName>
    </submittedName>
</protein>
<gene>
    <name evidence="2" type="ORF">SOV92_17710</name>
</gene>
<reference evidence="2" key="1">
    <citation type="submission" date="2023-11" db="EMBL/GenBank/DDBJ databases">
        <title>Comparative genomics revealed phylogeny of phytopathogenic Pectobacterium aroidearum based on whole-genome sequencing and function of putative horizontal acquire islands in P. aroidearum PccS1.</title>
        <authorList>
            <person name="Fan J."/>
            <person name="Yang L."/>
        </authorList>
    </citation>
    <scope>NUCLEOTIDE SEQUENCE</scope>
    <source>
        <strain evidence="2">NJAU140</strain>
    </source>
</reference>
<evidence type="ECO:0000256" key="1">
    <source>
        <dbReference type="SAM" id="SignalP"/>
    </source>
</evidence>
<sequence length="126" mass="13368">MKSLLLAVALFSPLAMSATFHLASKTATMTIEMSDQSKSPIKFGIMGNGPAINGMPGVCEISGEATFWAGTDSGLAWMYLSQDKKTMVLIKGRSDDNWAVLSLLPLGFCGVGAENSIDGVYTARKK</sequence>
<comment type="caution">
    <text evidence="2">The sequence shown here is derived from an EMBL/GenBank/DDBJ whole genome shotgun (WGS) entry which is preliminary data.</text>
</comment>
<keyword evidence="1" id="KW-0732">Signal</keyword>
<feature type="signal peptide" evidence="1">
    <location>
        <begin position="1"/>
        <end position="17"/>
    </location>
</feature>
<evidence type="ECO:0000313" key="2">
    <source>
        <dbReference type="EMBL" id="MDY4379640.1"/>
    </source>
</evidence>
<dbReference type="AlphaFoldDB" id="A0AAW9H7S9"/>
<evidence type="ECO:0000313" key="3">
    <source>
        <dbReference type="Proteomes" id="UP001269968"/>
    </source>
</evidence>
<dbReference type="EMBL" id="JAXHOZ010000069">
    <property type="protein sequence ID" value="MDY4379640.1"/>
    <property type="molecule type" value="Genomic_DNA"/>
</dbReference>
<feature type="chain" id="PRO_5043701421" evidence="1">
    <location>
        <begin position="18"/>
        <end position="126"/>
    </location>
</feature>
<dbReference type="Proteomes" id="UP001269968">
    <property type="component" value="Unassembled WGS sequence"/>
</dbReference>
<accession>A0AAW9H7S9</accession>
<dbReference type="RefSeq" id="WP_320714878.1">
    <property type="nucleotide sequence ID" value="NZ_JAXHOZ010000069.1"/>
</dbReference>